<dbReference type="Proteomes" id="UP000196402">
    <property type="component" value="Unassembled WGS sequence"/>
</dbReference>
<gene>
    <name evidence="2" type="ORF">PVT01_000072600</name>
</gene>
<accession>A0A1G4EJ93</accession>
<evidence type="ECO:0000313" key="2">
    <source>
        <dbReference type="EMBL" id="SCA83633.1"/>
    </source>
</evidence>
<dbReference type="InterPro" id="IPR008780">
    <property type="entry name" value="Plasmodium_Vir"/>
</dbReference>
<dbReference type="VEuPathDB" id="PlasmoDB:PVP01_0006710"/>
<name>A0A1G4EJ93_PLAVI</name>
<dbReference type="Pfam" id="PF05795">
    <property type="entry name" value="Plasmodium_Vir"/>
    <property type="match status" value="1"/>
</dbReference>
<protein>
    <submittedName>
        <fullName evidence="2">VIR protein</fullName>
    </submittedName>
</protein>
<dbReference type="EMBL" id="FLYH01000210">
    <property type="protein sequence ID" value="SCA83633.1"/>
    <property type="molecule type" value="Genomic_DNA"/>
</dbReference>
<reference evidence="2 3" key="1">
    <citation type="submission" date="2016-07" db="EMBL/GenBank/DDBJ databases">
        <authorList>
            <consortium name="Pathogen Informatics"/>
        </authorList>
    </citation>
    <scope>NUCLEOTIDE SEQUENCE [LARGE SCALE GENOMIC DNA]</scope>
</reference>
<dbReference type="AlphaFoldDB" id="A0A1G4EJ93"/>
<dbReference type="VEuPathDB" id="PlasmoDB:PVPAM_040006500"/>
<evidence type="ECO:0000256" key="1">
    <source>
        <dbReference type="SAM" id="MobiDB-lite"/>
    </source>
</evidence>
<proteinExistence type="predicted"/>
<evidence type="ECO:0000313" key="3">
    <source>
        <dbReference type="Proteomes" id="UP000196402"/>
    </source>
</evidence>
<feature type="region of interest" description="Disordered" evidence="1">
    <location>
        <begin position="248"/>
        <end position="280"/>
    </location>
</feature>
<dbReference type="VEuPathDB" id="PlasmoDB:PVW1_140084300"/>
<organism evidence="2 3">
    <name type="scientific">Plasmodium vivax</name>
    <name type="common">malaria parasite P. vivax</name>
    <dbReference type="NCBI Taxonomy" id="5855"/>
    <lineage>
        <taxon>Eukaryota</taxon>
        <taxon>Sar</taxon>
        <taxon>Alveolata</taxon>
        <taxon>Apicomplexa</taxon>
        <taxon>Aconoidasida</taxon>
        <taxon>Haemosporida</taxon>
        <taxon>Plasmodiidae</taxon>
        <taxon>Plasmodium</taxon>
        <taxon>Plasmodium (Plasmodium)</taxon>
    </lineage>
</organism>
<feature type="compositionally biased region" description="Basic and acidic residues" evidence="1">
    <location>
        <begin position="248"/>
        <end position="257"/>
    </location>
</feature>
<sequence length="385" mass="44917">MDESNQDYDSYEQYSNNDDVYETIKINIWDELDSFPEDILTEPTENKDDIAKDCAKLSKYLKNFYNREKCKTQNCCQYINYTLNKSVRKYYNSEESIFGIYKKYMNHKNNNMINNLCLTEINYMTEEKYNKIDQLYSAYNMCKYYIPINKDRINCYYAKFCYKAYNDITTQYIKQDDIKFCKTLKELKDFLEGNKPHQTINCDLKILDLLYYPDVCTELLHKSEEINESMKPPNVGPEVHGTLRKLSEEQRQEKPEEGSPGVLEHVVRESAVGEPGGRTNGEEKITLFHTQSDVNDVSTDSPSAKTSNPVGTIIGTSLGFVLPLITIYRFTPLGNWVNTRVLGRDKLMDNMKKNEREFLLNSAHAQDINSGDTRYHIKYNSVLNE</sequence>